<protein>
    <submittedName>
        <fullName evidence="2">Uncharacterized protein</fullName>
    </submittedName>
</protein>
<keyword evidence="1" id="KW-0812">Transmembrane</keyword>
<dbReference type="RefSeq" id="WP_136624849.1">
    <property type="nucleotide sequence ID" value="NZ_UPHP01000045.1"/>
</dbReference>
<reference evidence="2 3" key="1">
    <citation type="submission" date="2018-09" db="EMBL/GenBank/DDBJ databases">
        <authorList>
            <person name="Tagini F."/>
        </authorList>
    </citation>
    <scope>NUCLEOTIDE SEQUENCE [LARGE SCALE GENOMIC DNA]</scope>
    <source>
        <strain evidence="2 3">MK136</strain>
    </source>
</reference>
<evidence type="ECO:0000256" key="1">
    <source>
        <dbReference type="SAM" id="Phobius"/>
    </source>
</evidence>
<feature type="transmembrane region" description="Helical" evidence="1">
    <location>
        <begin position="26"/>
        <end position="49"/>
    </location>
</feature>
<keyword evidence="1" id="KW-1133">Transmembrane helix</keyword>
<accession>A0A498PZF9</accession>
<keyword evidence="3" id="KW-1185">Reference proteome</keyword>
<organism evidence="2 3">
    <name type="scientific">Mycobacterium attenuatum</name>
    <dbReference type="NCBI Taxonomy" id="2341086"/>
    <lineage>
        <taxon>Bacteria</taxon>
        <taxon>Bacillati</taxon>
        <taxon>Actinomycetota</taxon>
        <taxon>Actinomycetes</taxon>
        <taxon>Mycobacteriales</taxon>
        <taxon>Mycobacteriaceae</taxon>
        <taxon>Mycobacterium</taxon>
    </lineage>
</organism>
<proteinExistence type="predicted"/>
<sequence length="90" mass="10202">MPGPRLYLDAVSDMAEVLDAQNSPSWWLPLLGTAAGVLWVVVQLCRFLLMQTGPAVWLDQLPASSMQMLSTWVSGWVDRLWGVARREFRR</sequence>
<evidence type="ECO:0000313" key="3">
    <source>
        <dbReference type="Proteomes" id="UP000273307"/>
    </source>
</evidence>
<dbReference type="Proteomes" id="UP000273307">
    <property type="component" value="Unassembled WGS sequence"/>
</dbReference>
<dbReference type="OrthoDB" id="4739356at2"/>
<gene>
    <name evidence="2" type="ORF">LAUMK136_02053</name>
</gene>
<evidence type="ECO:0000313" key="2">
    <source>
        <dbReference type="EMBL" id="VBA37653.1"/>
    </source>
</evidence>
<keyword evidence="1" id="KW-0472">Membrane</keyword>
<dbReference type="AlphaFoldDB" id="A0A498PZF9"/>
<name>A0A498PZF9_9MYCO</name>
<dbReference type="EMBL" id="UPHP01000045">
    <property type="protein sequence ID" value="VBA37653.1"/>
    <property type="molecule type" value="Genomic_DNA"/>
</dbReference>